<dbReference type="SUPFAM" id="SSF46785">
    <property type="entry name" value="Winged helix' DNA-binding domain"/>
    <property type="match status" value="1"/>
</dbReference>
<proteinExistence type="predicted"/>
<reference evidence="1 2" key="1">
    <citation type="submission" date="2017-08" db="EMBL/GenBank/DDBJ databases">
        <title>Comparative genomics of non-oral Prevotella species.</title>
        <authorList>
            <person name="Accetto T."/>
            <person name="Nograsek B."/>
            <person name="Avgustin G."/>
        </authorList>
    </citation>
    <scope>NUCLEOTIDE SEQUENCE [LARGE SCALE GENOMIC DNA]</scope>
    <source>
        <strain evidence="1 2">TC1-1</strain>
    </source>
</reference>
<dbReference type="Pfam" id="PF09952">
    <property type="entry name" value="AbiEi_2"/>
    <property type="match status" value="1"/>
</dbReference>
<evidence type="ECO:0000313" key="2">
    <source>
        <dbReference type="Proteomes" id="UP000216189"/>
    </source>
</evidence>
<name>A0ABX4EH43_SEGBR</name>
<dbReference type="RefSeq" id="WP_094448465.1">
    <property type="nucleotide sequence ID" value="NZ_CP091797.1"/>
</dbReference>
<dbReference type="EMBL" id="NPJF01000030">
    <property type="protein sequence ID" value="OYP55264.1"/>
    <property type="molecule type" value="Genomic_DNA"/>
</dbReference>
<accession>A0ABX4EH43</accession>
<gene>
    <name evidence="1" type="ORF">CIK91_07035</name>
</gene>
<dbReference type="InterPro" id="IPR036390">
    <property type="entry name" value="WH_DNA-bd_sf"/>
</dbReference>
<organism evidence="1 2">
    <name type="scientific">Segatella bryantii</name>
    <name type="common">Prevotella bryantii</name>
    <dbReference type="NCBI Taxonomy" id="77095"/>
    <lineage>
        <taxon>Bacteria</taxon>
        <taxon>Pseudomonadati</taxon>
        <taxon>Bacteroidota</taxon>
        <taxon>Bacteroidia</taxon>
        <taxon>Bacteroidales</taxon>
        <taxon>Prevotellaceae</taxon>
        <taxon>Segatella</taxon>
    </lineage>
</organism>
<sequence>MIKKHQILESAVENLRNQCQRIRVEVCPQFNWDCDGLIEISGIQFRCEIKQYVKSSHIPSIINQCKRDGTNLLVAEYISRTSMERLVEQDINVLDTSGNCFIEITDRLFIHITGNKKILSEKEKGMNFKISGIKVLFSILTLEDEQIPSIRNLASKSGSSNGTVKHVIDVLESNGYIFSSGKNKFIKDRERLLEDWVSLFNRSQRSALQIGRASWIISNKEWQKVSLPEGMIWGGDPGAYLMNGYMTPAEFCIYTELPVREIVKTKAMVPNKEGDIIFYQKFWEGKLSELGSAILFYADLINQNNSRCLEAARKIRDERLTYTK</sequence>
<comment type="caution">
    <text evidence="1">The sequence shown here is derived from an EMBL/GenBank/DDBJ whole genome shotgun (WGS) entry which is preliminary data.</text>
</comment>
<dbReference type="Proteomes" id="UP000216189">
    <property type="component" value="Unassembled WGS sequence"/>
</dbReference>
<evidence type="ECO:0000313" key="1">
    <source>
        <dbReference type="EMBL" id="OYP55264.1"/>
    </source>
</evidence>
<keyword evidence="2" id="KW-1185">Reference proteome</keyword>
<protein>
    <submittedName>
        <fullName evidence="1">Uncharacterized protein</fullName>
    </submittedName>
</protein>
<dbReference type="GeneID" id="72478740"/>
<dbReference type="InterPro" id="IPR019238">
    <property type="entry name" value="AbiEi_2"/>
</dbReference>